<reference evidence="1 2" key="1">
    <citation type="submission" date="2016-10" db="EMBL/GenBank/DDBJ databases">
        <authorList>
            <person name="de Groot N.N."/>
        </authorList>
    </citation>
    <scope>NUCLEOTIDE SEQUENCE [LARGE SCALE GENOMIC DNA]</scope>
    <source>
        <strain evidence="1 2">DSM 43941</strain>
    </source>
</reference>
<dbReference type="AlphaFoldDB" id="A0A1H2CX75"/>
<keyword evidence="2" id="KW-1185">Reference proteome</keyword>
<dbReference type="EMBL" id="LT629758">
    <property type="protein sequence ID" value="SDT75063.1"/>
    <property type="molecule type" value="Genomic_DNA"/>
</dbReference>
<protein>
    <submittedName>
        <fullName evidence="1">Uncharacterized protein</fullName>
    </submittedName>
</protein>
<dbReference type="Proteomes" id="UP000198688">
    <property type="component" value="Chromosome I"/>
</dbReference>
<organism evidence="1 2">
    <name type="scientific">Actinoplanes derwentensis</name>
    <dbReference type="NCBI Taxonomy" id="113562"/>
    <lineage>
        <taxon>Bacteria</taxon>
        <taxon>Bacillati</taxon>
        <taxon>Actinomycetota</taxon>
        <taxon>Actinomycetes</taxon>
        <taxon>Micromonosporales</taxon>
        <taxon>Micromonosporaceae</taxon>
        <taxon>Actinoplanes</taxon>
    </lineage>
</organism>
<proteinExistence type="predicted"/>
<evidence type="ECO:0000313" key="2">
    <source>
        <dbReference type="Proteomes" id="UP000198688"/>
    </source>
</evidence>
<accession>A0A1H2CX75</accession>
<gene>
    <name evidence="1" type="ORF">SAMN04489716_7182</name>
</gene>
<evidence type="ECO:0000313" key="1">
    <source>
        <dbReference type="EMBL" id="SDT75063.1"/>
    </source>
</evidence>
<sequence>MHVHLALRSHGILSMITHVLLTLGVTEGDIFR</sequence>
<dbReference type="STRING" id="113562.SAMN04489716_7182"/>
<name>A0A1H2CX75_9ACTN</name>